<evidence type="ECO:0000256" key="2">
    <source>
        <dbReference type="ARBA" id="ARBA00022801"/>
    </source>
</evidence>
<name>A0ABW5NIM8_9SPHI</name>
<dbReference type="PIRSF" id="PIRSF008292">
    <property type="entry name" value="UCP008292"/>
    <property type="match status" value="1"/>
</dbReference>
<keyword evidence="5" id="KW-1185">Reference proteome</keyword>
<protein>
    <submittedName>
        <fullName evidence="4">Metallophosphoesterase</fullName>
    </submittedName>
</protein>
<evidence type="ECO:0000259" key="3">
    <source>
        <dbReference type="Pfam" id="PF00149"/>
    </source>
</evidence>
<dbReference type="Proteomes" id="UP001597393">
    <property type="component" value="Unassembled WGS sequence"/>
</dbReference>
<dbReference type="InterPro" id="IPR029052">
    <property type="entry name" value="Metallo-depent_PP-like"/>
</dbReference>
<sequence>MNAKRSKKKVVAAMADIHIKMGDRGKMREIFEEVSDHADVLVICGDLTDTGDEDEAKILADDLRYLQIPVLGVLGNHDYEKGRQKMIKQILTENNMTILDGEAKVVADIGFAGVKGFGGGFDQYMLSVFGEDMMKSFVHEVVNESLQLERALTRLDQEHPEIPKIALLHYAPIKETVAGEPEVLFPFLGSSRLAEPLNRGKVVAAFHGHAHAGTLEGATTEGIPVFNVALPVLKKSKIDCCYYLMDV</sequence>
<dbReference type="Pfam" id="PF00149">
    <property type="entry name" value="Metallophos"/>
    <property type="match status" value="1"/>
</dbReference>
<evidence type="ECO:0000256" key="1">
    <source>
        <dbReference type="ARBA" id="ARBA00022723"/>
    </source>
</evidence>
<evidence type="ECO:0000313" key="4">
    <source>
        <dbReference type="EMBL" id="MFD2598765.1"/>
    </source>
</evidence>
<dbReference type="RefSeq" id="WP_380868895.1">
    <property type="nucleotide sequence ID" value="NZ_JBHUMA010000006.1"/>
</dbReference>
<gene>
    <name evidence="4" type="ORF">ACFSQ3_07355</name>
</gene>
<dbReference type="InterPro" id="IPR004843">
    <property type="entry name" value="Calcineurin-like_PHP"/>
</dbReference>
<keyword evidence="2" id="KW-0378">Hydrolase</keyword>
<dbReference type="Gene3D" id="3.60.21.10">
    <property type="match status" value="1"/>
</dbReference>
<dbReference type="PANTHER" id="PTHR31302">
    <property type="entry name" value="TRANSMEMBRANE PROTEIN WITH METALLOPHOSPHOESTERASE DOMAIN-RELATED"/>
    <property type="match status" value="1"/>
</dbReference>
<dbReference type="PANTHER" id="PTHR31302:SF31">
    <property type="entry name" value="PHOSPHODIESTERASE YAEI"/>
    <property type="match status" value="1"/>
</dbReference>
<dbReference type="EMBL" id="JBHUMA010000006">
    <property type="protein sequence ID" value="MFD2598765.1"/>
    <property type="molecule type" value="Genomic_DNA"/>
</dbReference>
<dbReference type="InterPro" id="IPR016538">
    <property type="entry name" value="UCP008292"/>
</dbReference>
<organism evidence="4 5">
    <name type="scientific">Sphingobacterium corticis</name>
    <dbReference type="NCBI Taxonomy" id="1812823"/>
    <lineage>
        <taxon>Bacteria</taxon>
        <taxon>Pseudomonadati</taxon>
        <taxon>Bacteroidota</taxon>
        <taxon>Sphingobacteriia</taxon>
        <taxon>Sphingobacteriales</taxon>
        <taxon>Sphingobacteriaceae</taxon>
        <taxon>Sphingobacterium</taxon>
    </lineage>
</organism>
<comment type="caution">
    <text evidence="4">The sequence shown here is derived from an EMBL/GenBank/DDBJ whole genome shotgun (WGS) entry which is preliminary data.</text>
</comment>
<dbReference type="InterPro" id="IPR051158">
    <property type="entry name" value="Metallophosphoesterase_sf"/>
</dbReference>
<evidence type="ECO:0000313" key="5">
    <source>
        <dbReference type="Proteomes" id="UP001597393"/>
    </source>
</evidence>
<feature type="domain" description="Calcineurin-like phosphoesterase" evidence="3">
    <location>
        <begin position="11"/>
        <end position="212"/>
    </location>
</feature>
<proteinExistence type="predicted"/>
<reference evidence="5" key="1">
    <citation type="journal article" date="2019" name="Int. J. Syst. Evol. Microbiol.">
        <title>The Global Catalogue of Microorganisms (GCM) 10K type strain sequencing project: providing services to taxonomists for standard genome sequencing and annotation.</title>
        <authorList>
            <consortium name="The Broad Institute Genomics Platform"/>
            <consortium name="The Broad Institute Genome Sequencing Center for Infectious Disease"/>
            <person name="Wu L."/>
            <person name="Ma J."/>
        </authorList>
    </citation>
    <scope>NUCLEOTIDE SEQUENCE [LARGE SCALE GENOMIC DNA]</scope>
    <source>
        <strain evidence="5">KCTC 42248</strain>
    </source>
</reference>
<dbReference type="SUPFAM" id="SSF56300">
    <property type="entry name" value="Metallo-dependent phosphatases"/>
    <property type="match status" value="1"/>
</dbReference>
<accession>A0ABW5NIM8</accession>
<keyword evidence="1" id="KW-0479">Metal-binding</keyword>